<dbReference type="InterPro" id="IPR018159">
    <property type="entry name" value="Spectrin/alpha-actinin"/>
</dbReference>
<comment type="caution">
    <text evidence="3">The sequence shown here is derived from an EMBL/GenBank/DDBJ whole genome shotgun (WGS) entry which is preliminary data.</text>
</comment>
<organism evidence="3 4">
    <name type="scientific">Paralvinella palmiformis</name>
    <dbReference type="NCBI Taxonomy" id="53620"/>
    <lineage>
        <taxon>Eukaryota</taxon>
        <taxon>Metazoa</taxon>
        <taxon>Spiralia</taxon>
        <taxon>Lophotrochozoa</taxon>
        <taxon>Annelida</taxon>
        <taxon>Polychaeta</taxon>
        <taxon>Sedentaria</taxon>
        <taxon>Canalipalpata</taxon>
        <taxon>Terebellida</taxon>
        <taxon>Terebelliformia</taxon>
        <taxon>Alvinellidae</taxon>
        <taxon>Paralvinella</taxon>
    </lineage>
</organism>
<feature type="region of interest" description="Disordered" evidence="2">
    <location>
        <begin position="1"/>
        <end position="32"/>
    </location>
</feature>
<dbReference type="SMART" id="SM00150">
    <property type="entry name" value="SPEC"/>
    <property type="match status" value="1"/>
</dbReference>
<dbReference type="AlphaFoldDB" id="A0AAD9K087"/>
<keyword evidence="1" id="KW-0175">Coiled coil</keyword>
<sequence length="387" mass="45139">NEPPQQQQQQTACKHKAEPTPPGAGYKYVPPRGGQTGINFTDVLDFESSASYFQTLKSEFNQQEELLKELEDQAREFRNDSKPEAAERLEQQIQILKKHYAEVMAKFNKFQRPVNFEPKLTHVKRVLDEIEERIHLIELRSDDPELIQSQVENCMKFYRTMSEIKPDVEYVIKTGRQVVEKKQVDFPEKLNQQLDAIKQQYNDLGAQVTHSKSDLDKGLKLSKKLKRERSSMEEFINETDKKLSNNETVPMPRNIEEEQKWIGNRLAEIAKRVQQTATINDLLSQLTEIVEDGLLAETEQSVKLYENQLADLKERLEQEKELDELFADYQKSFQDVTTWITKVEEQLKVSESLPLEHQVSDAEIHRYKVSLPPWKMAAMEWGYLSGH</sequence>
<evidence type="ECO:0000256" key="2">
    <source>
        <dbReference type="SAM" id="MobiDB-lite"/>
    </source>
</evidence>
<name>A0AAD9K087_9ANNE</name>
<dbReference type="SUPFAM" id="SSF46966">
    <property type="entry name" value="Spectrin repeat"/>
    <property type="match status" value="3"/>
</dbReference>
<evidence type="ECO:0000313" key="3">
    <source>
        <dbReference type="EMBL" id="KAK2162344.1"/>
    </source>
</evidence>
<feature type="coiled-coil region" evidence="1">
    <location>
        <begin position="295"/>
        <end position="322"/>
    </location>
</feature>
<protein>
    <submittedName>
        <fullName evidence="3">Uncharacterized protein</fullName>
    </submittedName>
</protein>
<evidence type="ECO:0000313" key="4">
    <source>
        <dbReference type="Proteomes" id="UP001208570"/>
    </source>
</evidence>
<feature type="non-terminal residue" evidence="3">
    <location>
        <position position="1"/>
    </location>
</feature>
<keyword evidence="4" id="KW-1185">Reference proteome</keyword>
<gene>
    <name evidence="3" type="ORF">LSH36_100g08014</name>
</gene>
<feature type="compositionally biased region" description="Low complexity" evidence="2">
    <location>
        <begin position="1"/>
        <end position="10"/>
    </location>
</feature>
<accession>A0AAD9K087</accession>
<dbReference type="Proteomes" id="UP001208570">
    <property type="component" value="Unassembled WGS sequence"/>
</dbReference>
<evidence type="ECO:0000256" key="1">
    <source>
        <dbReference type="SAM" id="Coils"/>
    </source>
</evidence>
<feature type="coiled-coil region" evidence="1">
    <location>
        <begin position="53"/>
        <end position="106"/>
    </location>
</feature>
<dbReference type="EMBL" id="JAODUP010000100">
    <property type="protein sequence ID" value="KAK2162344.1"/>
    <property type="molecule type" value="Genomic_DNA"/>
</dbReference>
<proteinExistence type="predicted"/>
<reference evidence="3" key="1">
    <citation type="journal article" date="2023" name="Mol. Biol. Evol.">
        <title>Third-Generation Sequencing Reveals the Adaptive Role of the Epigenome in Three Deep-Sea Polychaetes.</title>
        <authorList>
            <person name="Perez M."/>
            <person name="Aroh O."/>
            <person name="Sun Y."/>
            <person name="Lan Y."/>
            <person name="Juniper S.K."/>
            <person name="Young C.R."/>
            <person name="Angers B."/>
            <person name="Qian P.Y."/>
        </authorList>
    </citation>
    <scope>NUCLEOTIDE SEQUENCE</scope>
    <source>
        <strain evidence="3">P08H-3</strain>
    </source>
</reference>
<dbReference type="Gene3D" id="1.20.58.60">
    <property type="match status" value="2"/>
</dbReference>